<dbReference type="Gene3D" id="3.40.50.720">
    <property type="entry name" value="NAD(P)-binding Rossmann-like Domain"/>
    <property type="match status" value="1"/>
</dbReference>
<organism evidence="1">
    <name type="scientific">marine metagenome</name>
    <dbReference type="NCBI Taxonomy" id="408172"/>
    <lineage>
        <taxon>unclassified sequences</taxon>
        <taxon>metagenomes</taxon>
        <taxon>ecological metagenomes</taxon>
    </lineage>
</organism>
<evidence type="ECO:0008006" key="2">
    <source>
        <dbReference type="Google" id="ProtNLM"/>
    </source>
</evidence>
<dbReference type="PRINTS" id="PR00081">
    <property type="entry name" value="GDHRDH"/>
</dbReference>
<dbReference type="InterPro" id="IPR002347">
    <property type="entry name" value="SDR_fam"/>
</dbReference>
<dbReference type="PANTHER" id="PTHR45458:SF1">
    <property type="entry name" value="SHORT CHAIN DEHYDROGENASE"/>
    <property type="match status" value="1"/>
</dbReference>
<dbReference type="SUPFAM" id="SSF51735">
    <property type="entry name" value="NAD(P)-binding Rossmann-fold domains"/>
    <property type="match status" value="1"/>
</dbReference>
<dbReference type="Pfam" id="PF00106">
    <property type="entry name" value="adh_short"/>
    <property type="match status" value="1"/>
</dbReference>
<proteinExistence type="predicted"/>
<dbReference type="InterPro" id="IPR036291">
    <property type="entry name" value="NAD(P)-bd_dom_sf"/>
</dbReference>
<dbReference type="EMBL" id="UINC01045709">
    <property type="protein sequence ID" value="SVB52791.1"/>
    <property type="molecule type" value="Genomic_DNA"/>
</dbReference>
<protein>
    <recommendedName>
        <fullName evidence="2">Short-chain dehydrogenase/reductase SDR</fullName>
    </recommendedName>
</protein>
<reference evidence="1" key="1">
    <citation type="submission" date="2018-05" db="EMBL/GenBank/DDBJ databases">
        <authorList>
            <person name="Lanie J.A."/>
            <person name="Ng W.-L."/>
            <person name="Kazmierczak K.M."/>
            <person name="Andrzejewski T.M."/>
            <person name="Davidsen T.M."/>
            <person name="Wayne K.J."/>
            <person name="Tettelin H."/>
            <person name="Glass J.I."/>
            <person name="Rusch D."/>
            <person name="Podicherti R."/>
            <person name="Tsui H.-C.T."/>
            <person name="Winkler M.E."/>
        </authorList>
    </citation>
    <scope>NUCLEOTIDE SEQUENCE</scope>
</reference>
<dbReference type="AlphaFoldDB" id="A0A382ES30"/>
<gene>
    <name evidence="1" type="ORF">METZ01_LOCUS205645</name>
</gene>
<evidence type="ECO:0000313" key="1">
    <source>
        <dbReference type="EMBL" id="SVB52791.1"/>
    </source>
</evidence>
<name>A0A382ES30_9ZZZZ</name>
<dbReference type="GO" id="GO:0016616">
    <property type="term" value="F:oxidoreductase activity, acting on the CH-OH group of donors, NAD or NADP as acceptor"/>
    <property type="evidence" value="ECO:0007669"/>
    <property type="project" value="TreeGrafter"/>
</dbReference>
<dbReference type="PANTHER" id="PTHR45458">
    <property type="entry name" value="SHORT-CHAIN DEHYDROGENASE/REDUCTASE SDR"/>
    <property type="match status" value="1"/>
</dbReference>
<sequence>MTKSVAIIGASRGIGLGFARAYAGEGWNTHVTTRAIGEPGELGKIKGNITIHNLDVRNSQQIAALAEEITDIEIDVLIHNAGVNDTGMQVEEVMKINAEAPFDVISALLPAIARGSMKKVAILTSQMGARNGGATPSSTYGKSKCALNDRFREIEMNWRELGISSIVFHPGWVATDMGGRFAPVSVEESVNGMRNVIETLTSADSGSFFTWKGEKHPW</sequence>
<accession>A0A382ES30</accession>
<dbReference type="InterPro" id="IPR052184">
    <property type="entry name" value="SDR_enzymes"/>
</dbReference>